<dbReference type="AlphaFoldDB" id="A0A8J3QQT3"/>
<proteinExistence type="predicted"/>
<dbReference type="Proteomes" id="UP000642748">
    <property type="component" value="Unassembled WGS sequence"/>
</dbReference>
<protein>
    <submittedName>
        <fullName evidence="1">Uncharacterized protein</fullName>
    </submittedName>
</protein>
<organism evidence="1 2">
    <name type="scientific">Rugosimonospora africana</name>
    <dbReference type="NCBI Taxonomy" id="556532"/>
    <lineage>
        <taxon>Bacteria</taxon>
        <taxon>Bacillati</taxon>
        <taxon>Actinomycetota</taxon>
        <taxon>Actinomycetes</taxon>
        <taxon>Micromonosporales</taxon>
        <taxon>Micromonosporaceae</taxon>
        <taxon>Rugosimonospora</taxon>
    </lineage>
</organism>
<keyword evidence="2" id="KW-1185">Reference proteome</keyword>
<evidence type="ECO:0000313" key="1">
    <source>
        <dbReference type="EMBL" id="GIH14077.1"/>
    </source>
</evidence>
<sequence>MTGEKATAVDPTAALTGAGQLTGVGDQMLTKWRSLRKRIDDLNAKRPWGDDEVGKQFNKNYLQDGDKSPAHNILDVGETLVVAVSKLGPQITEGVKGTEDLDDLTAQWFGKH</sequence>
<name>A0A8J3QQT3_9ACTN</name>
<evidence type="ECO:0000313" key="2">
    <source>
        <dbReference type="Proteomes" id="UP000642748"/>
    </source>
</evidence>
<dbReference type="RefSeq" id="WP_203917747.1">
    <property type="nucleotide sequence ID" value="NZ_BONZ01000021.1"/>
</dbReference>
<accession>A0A8J3QQT3</accession>
<dbReference type="EMBL" id="BONZ01000021">
    <property type="protein sequence ID" value="GIH14077.1"/>
    <property type="molecule type" value="Genomic_DNA"/>
</dbReference>
<gene>
    <name evidence="1" type="ORF">Raf01_22490</name>
</gene>
<comment type="caution">
    <text evidence="1">The sequence shown here is derived from an EMBL/GenBank/DDBJ whole genome shotgun (WGS) entry which is preliminary data.</text>
</comment>
<reference evidence="1" key="1">
    <citation type="submission" date="2021-01" db="EMBL/GenBank/DDBJ databases">
        <title>Whole genome shotgun sequence of Rugosimonospora africana NBRC 104875.</title>
        <authorList>
            <person name="Komaki H."/>
            <person name="Tamura T."/>
        </authorList>
    </citation>
    <scope>NUCLEOTIDE SEQUENCE</scope>
    <source>
        <strain evidence="1">NBRC 104875</strain>
    </source>
</reference>